<reference evidence="3 4" key="1">
    <citation type="submission" date="2020-08" db="EMBL/GenBank/DDBJ databases">
        <title>Genomic Encyclopedia of Type Strains, Phase IV (KMG-IV): sequencing the most valuable type-strain genomes for metagenomic binning, comparative biology and taxonomic classification.</title>
        <authorList>
            <person name="Goeker M."/>
        </authorList>
    </citation>
    <scope>NUCLEOTIDE SEQUENCE [LARGE SCALE GENOMIC DNA]</scope>
    <source>
        <strain evidence="3 4">DSM 103737</strain>
    </source>
</reference>
<keyword evidence="4" id="KW-1185">Reference proteome</keyword>
<protein>
    <submittedName>
        <fullName evidence="3">Uncharacterized protein</fullName>
    </submittedName>
</protein>
<organism evidence="3 4">
    <name type="scientific">Chelatococcus caeni</name>
    <dbReference type="NCBI Taxonomy" id="1348468"/>
    <lineage>
        <taxon>Bacteria</taxon>
        <taxon>Pseudomonadati</taxon>
        <taxon>Pseudomonadota</taxon>
        <taxon>Alphaproteobacteria</taxon>
        <taxon>Hyphomicrobiales</taxon>
        <taxon>Chelatococcaceae</taxon>
        <taxon>Chelatococcus</taxon>
    </lineage>
</organism>
<evidence type="ECO:0000256" key="1">
    <source>
        <dbReference type="SAM" id="MobiDB-lite"/>
    </source>
</evidence>
<dbReference type="Pfam" id="PF11064">
    <property type="entry name" value="DUF2865"/>
    <property type="match status" value="1"/>
</dbReference>
<dbReference type="InterPro" id="IPR021293">
    <property type="entry name" value="DUF2865"/>
</dbReference>
<feature type="signal peptide" evidence="2">
    <location>
        <begin position="1"/>
        <end position="40"/>
    </location>
</feature>
<feature type="region of interest" description="Disordered" evidence="1">
    <location>
        <begin position="68"/>
        <end position="92"/>
    </location>
</feature>
<dbReference type="EMBL" id="JACIEN010000001">
    <property type="protein sequence ID" value="MBB4016567.1"/>
    <property type="molecule type" value="Genomic_DNA"/>
</dbReference>
<comment type="caution">
    <text evidence="3">The sequence shown here is derived from an EMBL/GenBank/DDBJ whole genome shotgun (WGS) entry which is preliminary data.</text>
</comment>
<feature type="compositionally biased region" description="Basic and acidic residues" evidence="1">
    <location>
        <begin position="71"/>
        <end position="90"/>
    </location>
</feature>
<gene>
    <name evidence="3" type="ORF">GGR16_001573</name>
</gene>
<dbReference type="AlphaFoldDB" id="A0A840C290"/>
<sequence length="315" mass="34098">MYICCFIYQRDKIRLASIRLLCVTLLSGAAGLALPPVAHAEVDGSAVIFFLREGWLWHRLFRRAEPIPGGEPRKKTEPRTGGRGKIDRKGTATGRGRAAVAYCVRLCDGRFFPMAQSRRGLDECRTVWPGDDAAIYFSSSLDKGIDAARAASGSPYASLPNAYAYRRKSRPECAPAVTRRRDPLGDIANDATLKRGDVVVLPSELAVFLGQRDLPYSLSRFAPVAQFRDLPKSLRWTLQQLEIQALPDAPPPQPEDLPVQEARHAAEPIRAATACGAGQDRGFELGREAEAGAASAMLVSGEPVSAPGSSAAPCR</sequence>
<dbReference type="Proteomes" id="UP000577362">
    <property type="component" value="Unassembled WGS sequence"/>
</dbReference>
<accession>A0A840C290</accession>
<keyword evidence="2" id="KW-0732">Signal</keyword>
<evidence type="ECO:0000313" key="4">
    <source>
        <dbReference type="Proteomes" id="UP000577362"/>
    </source>
</evidence>
<name>A0A840C290_9HYPH</name>
<evidence type="ECO:0000313" key="3">
    <source>
        <dbReference type="EMBL" id="MBB4016567.1"/>
    </source>
</evidence>
<dbReference type="RefSeq" id="WP_183316176.1">
    <property type="nucleotide sequence ID" value="NZ_JACIEN010000001.1"/>
</dbReference>
<feature type="chain" id="PRO_5032823801" evidence="2">
    <location>
        <begin position="41"/>
        <end position="315"/>
    </location>
</feature>
<proteinExistence type="predicted"/>
<evidence type="ECO:0000256" key="2">
    <source>
        <dbReference type="SAM" id="SignalP"/>
    </source>
</evidence>